<keyword evidence="2" id="KW-0442">Lipid degradation</keyword>
<dbReference type="EMBL" id="JBBCAQ010000022">
    <property type="protein sequence ID" value="KAK7590855.1"/>
    <property type="molecule type" value="Genomic_DNA"/>
</dbReference>
<accession>A0AAN9TGR7</accession>
<dbReference type="GO" id="GO:0005737">
    <property type="term" value="C:cytoplasm"/>
    <property type="evidence" value="ECO:0007669"/>
    <property type="project" value="TreeGrafter"/>
</dbReference>
<evidence type="ECO:0000256" key="1">
    <source>
        <dbReference type="ARBA" id="ARBA00022801"/>
    </source>
</evidence>
<feature type="transmembrane region" description="Helical" evidence="4">
    <location>
        <begin position="34"/>
        <end position="54"/>
    </location>
</feature>
<name>A0AAN9TGR7_9HEMI</name>
<keyword evidence="1" id="KW-0378">Hydrolase</keyword>
<dbReference type="PANTHER" id="PTHR45792:SF2">
    <property type="entry name" value="DIACYLGLYCEROL LIPASE-BETA"/>
    <property type="match status" value="1"/>
</dbReference>
<dbReference type="GO" id="GO:0005886">
    <property type="term" value="C:plasma membrane"/>
    <property type="evidence" value="ECO:0007669"/>
    <property type="project" value="TreeGrafter"/>
</dbReference>
<gene>
    <name evidence="5" type="ORF">V9T40_002468</name>
</gene>
<dbReference type="GO" id="GO:0004806">
    <property type="term" value="F:triacylglycerol lipase activity"/>
    <property type="evidence" value="ECO:0007669"/>
    <property type="project" value="TreeGrafter"/>
</dbReference>
<dbReference type="PANTHER" id="PTHR45792">
    <property type="entry name" value="DIACYLGLYCEROL LIPASE HOMOLOG-RELATED"/>
    <property type="match status" value="1"/>
</dbReference>
<dbReference type="Proteomes" id="UP001367676">
    <property type="component" value="Unassembled WGS sequence"/>
</dbReference>
<evidence type="ECO:0000256" key="2">
    <source>
        <dbReference type="ARBA" id="ARBA00022963"/>
    </source>
</evidence>
<sequence length="257" mass="29876">MNRIIPEIGLNWMNRMPALVLLGRKWLIGSDDMVFPALFEIVVRVIWLILISIVCNRYYSWTLNCTLGGVYVRAYLIGMLVVLSLVIFVLILLVNRSAQGAIWDTEKRRWVGPLLIVKSKPTIVKGDNCCLCNFAAVRYISQLQSKDILYSSFRNHIFEEVFSRRFCKTRLFMPGHILHITRKKKTKEERKAAKKLRIENGDDYEMRWASPEDFNEMRIMPRMLLDHLPENVLKTIDAVLDCQQTEIGLDVAEITII</sequence>
<dbReference type="GO" id="GO:0019369">
    <property type="term" value="P:arachidonate metabolic process"/>
    <property type="evidence" value="ECO:0007669"/>
    <property type="project" value="TreeGrafter"/>
</dbReference>
<dbReference type="AlphaFoldDB" id="A0AAN9TGR7"/>
<organism evidence="5 6">
    <name type="scientific">Parthenolecanium corni</name>
    <dbReference type="NCBI Taxonomy" id="536013"/>
    <lineage>
        <taxon>Eukaryota</taxon>
        <taxon>Metazoa</taxon>
        <taxon>Ecdysozoa</taxon>
        <taxon>Arthropoda</taxon>
        <taxon>Hexapoda</taxon>
        <taxon>Insecta</taxon>
        <taxon>Pterygota</taxon>
        <taxon>Neoptera</taxon>
        <taxon>Paraneoptera</taxon>
        <taxon>Hemiptera</taxon>
        <taxon>Sternorrhyncha</taxon>
        <taxon>Coccoidea</taxon>
        <taxon>Coccidae</taxon>
        <taxon>Parthenolecanium</taxon>
    </lineage>
</organism>
<dbReference type="GO" id="GO:0046340">
    <property type="term" value="P:diacylglycerol catabolic process"/>
    <property type="evidence" value="ECO:0007669"/>
    <property type="project" value="TreeGrafter"/>
</dbReference>
<dbReference type="GO" id="GO:0022008">
    <property type="term" value="P:neurogenesis"/>
    <property type="evidence" value="ECO:0007669"/>
    <property type="project" value="TreeGrafter"/>
</dbReference>
<evidence type="ECO:0000256" key="4">
    <source>
        <dbReference type="SAM" id="Phobius"/>
    </source>
</evidence>
<keyword evidence="4" id="KW-0812">Transmembrane</keyword>
<proteinExistence type="predicted"/>
<keyword evidence="3" id="KW-0443">Lipid metabolism</keyword>
<evidence type="ECO:0000313" key="6">
    <source>
        <dbReference type="Proteomes" id="UP001367676"/>
    </source>
</evidence>
<dbReference type="InterPro" id="IPR052214">
    <property type="entry name" value="DAG_Lipase-Related"/>
</dbReference>
<protein>
    <submittedName>
        <fullName evidence="5">Uncharacterized protein</fullName>
    </submittedName>
</protein>
<reference evidence="5 6" key="1">
    <citation type="submission" date="2024-03" db="EMBL/GenBank/DDBJ databases">
        <title>Adaptation during the transition from Ophiocordyceps entomopathogen to insect associate is accompanied by gene loss and intensified selection.</title>
        <authorList>
            <person name="Ward C.M."/>
            <person name="Onetto C.A."/>
            <person name="Borneman A.R."/>
        </authorList>
    </citation>
    <scope>NUCLEOTIDE SEQUENCE [LARGE SCALE GENOMIC DNA]</scope>
    <source>
        <strain evidence="5">AWRI1</strain>
        <tissue evidence="5">Single Adult Female</tissue>
    </source>
</reference>
<evidence type="ECO:0000256" key="3">
    <source>
        <dbReference type="ARBA" id="ARBA00023098"/>
    </source>
</evidence>
<keyword evidence="6" id="KW-1185">Reference proteome</keyword>
<comment type="caution">
    <text evidence="5">The sequence shown here is derived from an EMBL/GenBank/DDBJ whole genome shotgun (WGS) entry which is preliminary data.</text>
</comment>
<keyword evidence="4" id="KW-0472">Membrane</keyword>
<feature type="transmembrane region" description="Helical" evidence="4">
    <location>
        <begin position="74"/>
        <end position="94"/>
    </location>
</feature>
<keyword evidence="4" id="KW-1133">Transmembrane helix</keyword>
<evidence type="ECO:0000313" key="5">
    <source>
        <dbReference type="EMBL" id="KAK7590855.1"/>
    </source>
</evidence>